<dbReference type="RefSeq" id="WP_039189827.1">
    <property type="nucleotide sequence ID" value="NZ_JRFJ01000001.1"/>
</dbReference>
<name>A0A0B1QBS0_9HYPH</name>
<accession>A0A0B1QBS0</accession>
<protein>
    <submittedName>
        <fullName evidence="1">Uncharacterized protein</fullName>
    </submittedName>
</protein>
<dbReference type="AlphaFoldDB" id="A0A0B1QBS0"/>
<evidence type="ECO:0000313" key="2">
    <source>
        <dbReference type="Proteomes" id="UP000030826"/>
    </source>
</evidence>
<reference evidence="1 2" key="1">
    <citation type="submission" date="2014-09" db="EMBL/GenBank/DDBJ databases">
        <title>Isolation and characterization of Aurantimonas altamirensis ON-56566 from clinical sample following a dog bite.</title>
        <authorList>
            <person name="Eshaghi A."/>
            <person name="Li A."/>
            <person name="Shahinas D."/>
            <person name="Bahn P."/>
            <person name="Kus J.V."/>
            <person name="Patel S.N."/>
        </authorList>
    </citation>
    <scope>NUCLEOTIDE SEQUENCE [LARGE SCALE GENOMIC DNA]</scope>
    <source>
        <strain evidence="1 2">ON-56566</strain>
    </source>
</reference>
<proteinExistence type="predicted"/>
<evidence type="ECO:0000313" key="1">
    <source>
        <dbReference type="EMBL" id="KHJ56265.1"/>
    </source>
</evidence>
<organism evidence="1 2">
    <name type="scientific">Aureimonas altamirensis</name>
    <dbReference type="NCBI Taxonomy" id="370622"/>
    <lineage>
        <taxon>Bacteria</taxon>
        <taxon>Pseudomonadati</taxon>
        <taxon>Pseudomonadota</taxon>
        <taxon>Alphaproteobacteria</taxon>
        <taxon>Hyphomicrobiales</taxon>
        <taxon>Aurantimonadaceae</taxon>
        <taxon>Aureimonas</taxon>
    </lineage>
</organism>
<dbReference type="STRING" id="370622.LA66_06745"/>
<dbReference type="EMBL" id="JRFJ01000001">
    <property type="protein sequence ID" value="KHJ56265.1"/>
    <property type="molecule type" value="Genomic_DNA"/>
</dbReference>
<dbReference type="Proteomes" id="UP000030826">
    <property type="component" value="Unassembled WGS sequence"/>
</dbReference>
<gene>
    <name evidence="1" type="ORF">LA66_06745</name>
</gene>
<sequence length="99" mass="10945">MTTRTVSPELTPAQRQAFEEAVERYGKSFFANPDLIWKTLLGASESGLREAEFMRADLATIEAHLERSTPETDPVGHRQFTRRAEELRAALSAAPKGGA</sequence>
<comment type="caution">
    <text evidence="1">The sequence shown here is derived from an EMBL/GenBank/DDBJ whole genome shotgun (WGS) entry which is preliminary data.</text>
</comment>